<organism evidence="15 16">
    <name type="scientific">Syncephalastrum racemosum</name>
    <name type="common">Filamentous fungus</name>
    <dbReference type="NCBI Taxonomy" id="13706"/>
    <lineage>
        <taxon>Eukaryota</taxon>
        <taxon>Fungi</taxon>
        <taxon>Fungi incertae sedis</taxon>
        <taxon>Mucoromycota</taxon>
        <taxon>Mucoromycotina</taxon>
        <taxon>Mucoromycetes</taxon>
        <taxon>Mucorales</taxon>
        <taxon>Syncephalastraceae</taxon>
        <taxon>Syncephalastrum</taxon>
    </lineage>
</organism>
<feature type="signal peptide" evidence="13">
    <location>
        <begin position="1"/>
        <end position="16"/>
    </location>
</feature>
<evidence type="ECO:0000256" key="9">
    <source>
        <dbReference type="ARBA" id="ARBA00022968"/>
    </source>
</evidence>
<dbReference type="InterPro" id="IPR035518">
    <property type="entry name" value="DPG_synthase"/>
</dbReference>
<name>A0A1X2HMQ0_SYNRA</name>
<dbReference type="CDD" id="cd04188">
    <property type="entry name" value="DPG_synthase"/>
    <property type="match status" value="1"/>
</dbReference>
<evidence type="ECO:0000256" key="3">
    <source>
        <dbReference type="ARBA" id="ARBA00006739"/>
    </source>
</evidence>
<evidence type="ECO:0000313" key="16">
    <source>
        <dbReference type="Proteomes" id="UP000242180"/>
    </source>
</evidence>
<keyword evidence="7" id="KW-0812">Transmembrane</keyword>
<comment type="caution">
    <text evidence="15">The sequence shown here is derived from an EMBL/GenBank/DDBJ whole genome shotgun (WGS) entry which is preliminary data.</text>
</comment>
<evidence type="ECO:0000313" key="15">
    <source>
        <dbReference type="EMBL" id="ORZ00675.1"/>
    </source>
</evidence>
<dbReference type="PANTHER" id="PTHR10859:SF91">
    <property type="entry name" value="DOLICHYL-PHOSPHATE BETA-GLUCOSYLTRANSFERASE"/>
    <property type="match status" value="1"/>
</dbReference>
<protein>
    <recommendedName>
        <fullName evidence="4">dolichyl-phosphate beta-glucosyltransferase</fullName>
        <ecNumber evidence="4">2.4.1.117</ecNumber>
    </recommendedName>
</protein>
<dbReference type="SUPFAM" id="SSF53448">
    <property type="entry name" value="Nucleotide-diphospho-sugar transferases"/>
    <property type="match status" value="1"/>
</dbReference>
<dbReference type="AlphaFoldDB" id="A0A1X2HMQ0"/>
<comment type="catalytic activity">
    <reaction evidence="12">
        <text>a di-trans,poly-cis-dolichyl phosphate + UDP-alpha-D-glucose = a di-trans,poly-cis-dolichyl beta-D-glucosyl phosphate + UDP</text>
        <dbReference type="Rhea" id="RHEA:15401"/>
        <dbReference type="Rhea" id="RHEA-COMP:19498"/>
        <dbReference type="Rhea" id="RHEA-COMP:19502"/>
        <dbReference type="ChEBI" id="CHEBI:57525"/>
        <dbReference type="ChEBI" id="CHEBI:57683"/>
        <dbReference type="ChEBI" id="CHEBI:58223"/>
        <dbReference type="ChEBI" id="CHEBI:58885"/>
        <dbReference type="EC" id="2.4.1.117"/>
    </reaction>
    <physiologicalReaction direction="left-to-right" evidence="12">
        <dbReference type="Rhea" id="RHEA:15402"/>
    </physiologicalReaction>
</comment>
<gene>
    <name evidence="15" type="ORF">BCR43DRAFT_485613</name>
</gene>
<dbReference type="Pfam" id="PF00535">
    <property type="entry name" value="Glycos_transf_2"/>
    <property type="match status" value="1"/>
</dbReference>
<dbReference type="OrthoDB" id="3784at2759"/>
<evidence type="ECO:0000256" key="2">
    <source>
        <dbReference type="ARBA" id="ARBA00004922"/>
    </source>
</evidence>
<comment type="pathway">
    <text evidence="2">Protein modification; protein glycosylation.</text>
</comment>
<keyword evidence="11" id="KW-0472">Membrane</keyword>
<keyword evidence="13" id="KW-0732">Signal</keyword>
<dbReference type="InParanoid" id="A0A1X2HMQ0"/>
<accession>A0A1X2HMQ0</accession>
<keyword evidence="8" id="KW-0256">Endoplasmic reticulum</keyword>
<evidence type="ECO:0000256" key="12">
    <source>
        <dbReference type="ARBA" id="ARBA00045097"/>
    </source>
</evidence>
<dbReference type="EMBL" id="MCGN01000002">
    <property type="protein sequence ID" value="ORZ00675.1"/>
    <property type="molecule type" value="Genomic_DNA"/>
</dbReference>
<dbReference type="InterPro" id="IPR029044">
    <property type="entry name" value="Nucleotide-diphossugar_trans"/>
</dbReference>
<dbReference type="Gene3D" id="3.90.550.10">
    <property type="entry name" value="Spore Coat Polysaccharide Biosynthesis Protein SpsA, Chain A"/>
    <property type="match status" value="1"/>
</dbReference>
<dbReference type="GO" id="GO:0006487">
    <property type="term" value="P:protein N-linked glycosylation"/>
    <property type="evidence" value="ECO:0007669"/>
    <property type="project" value="TreeGrafter"/>
</dbReference>
<keyword evidence="6 15" id="KW-0808">Transferase</keyword>
<comment type="similarity">
    <text evidence="3">Belongs to the glycosyltransferase 2 family.</text>
</comment>
<evidence type="ECO:0000256" key="6">
    <source>
        <dbReference type="ARBA" id="ARBA00022679"/>
    </source>
</evidence>
<dbReference type="GO" id="GO:0004581">
    <property type="term" value="F:dolichyl-phosphate beta-glucosyltransferase activity"/>
    <property type="evidence" value="ECO:0007669"/>
    <property type="project" value="UniProtKB-EC"/>
</dbReference>
<comment type="subcellular location">
    <subcellularLocation>
        <location evidence="1">Endoplasmic reticulum membrane</location>
        <topology evidence="1">Single-pass membrane protein</topology>
    </subcellularLocation>
</comment>
<feature type="domain" description="Glycosyltransferase 2-like" evidence="14">
    <location>
        <begin position="62"/>
        <end position="200"/>
    </location>
</feature>
<feature type="chain" id="PRO_5010865774" description="dolichyl-phosphate beta-glucosyltransferase" evidence="13">
    <location>
        <begin position="17"/>
        <end position="320"/>
    </location>
</feature>
<dbReference type="FunCoup" id="A0A1X2HMQ0">
    <property type="interactions" value="490"/>
</dbReference>
<dbReference type="EC" id="2.4.1.117" evidence="4"/>
<keyword evidence="9" id="KW-0735">Signal-anchor</keyword>
<dbReference type="GO" id="GO:0005789">
    <property type="term" value="C:endoplasmic reticulum membrane"/>
    <property type="evidence" value="ECO:0007669"/>
    <property type="project" value="UniProtKB-SubCell"/>
</dbReference>
<keyword evidence="10" id="KW-1133">Transmembrane helix</keyword>
<dbReference type="InterPro" id="IPR001173">
    <property type="entry name" value="Glyco_trans_2-like"/>
</dbReference>
<dbReference type="OMA" id="HMVNTDA"/>
<evidence type="ECO:0000256" key="10">
    <source>
        <dbReference type="ARBA" id="ARBA00022989"/>
    </source>
</evidence>
<reference evidence="15 16" key="1">
    <citation type="submission" date="2016-07" db="EMBL/GenBank/DDBJ databases">
        <title>Pervasive Adenine N6-methylation of Active Genes in Fungi.</title>
        <authorList>
            <consortium name="DOE Joint Genome Institute"/>
            <person name="Mondo S.J."/>
            <person name="Dannebaum R.O."/>
            <person name="Kuo R.C."/>
            <person name="Labutti K."/>
            <person name="Haridas S."/>
            <person name="Kuo A."/>
            <person name="Salamov A."/>
            <person name="Ahrendt S.R."/>
            <person name="Lipzen A."/>
            <person name="Sullivan W."/>
            <person name="Andreopoulos W.B."/>
            <person name="Clum A."/>
            <person name="Lindquist E."/>
            <person name="Daum C."/>
            <person name="Ramamoorthy G.K."/>
            <person name="Gryganskyi A."/>
            <person name="Culley D."/>
            <person name="Magnuson J.K."/>
            <person name="James T.Y."/>
            <person name="O'Malley M.A."/>
            <person name="Stajich J.E."/>
            <person name="Spatafora J.W."/>
            <person name="Visel A."/>
            <person name="Grigoriev I.V."/>
        </authorList>
    </citation>
    <scope>NUCLEOTIDE SEQUENCE [LARGE SCALE GENOMIC DNA]</scope>
    <source>
        <strain evidence="15 16">NRRL 2496</strain>
    </source>
</reference>
<dbReference type="Proteomes" id="UP000242180">
    <property type="component" value="Unassembled WGS sequence"/>
</dbReference>
<evidence type="ECO:0000256" key="5">
    <source>
        <dbReference type="ARBA" id="ARBA00022676"/>
    </source>
</evidence>
<evidence type="ECO:0000256" key="7">
    <source>
        <dbReference type="ARBA" id="ARBA00022692"/>
    </source>
</evidence>
<evidence type="ECO:0000256" key="4">
    <source>
        <dbReference type="ARBA" id="ARBA00012583"/>
    </source>
</evidence>
<keyword evidence="5" id="KW-0328">Glycosyltransferase</keyword>
<evidence type="ECO:0000259" key="14">
    <source>
        <dbReference type="Pfam" id="PF00535"/>
    </source>
</evidence>
<evidence type="ECO:0000256" key="1">
    <source>
        <dbReference type="ARBA" id="ARBA00004389"/>
    </source>
</evidence>
<dbReference type="PANTHER" id="PTHR10859">
    <property type="entry name" value="GLYCOSYL TRANSFERASE"/>
    <property type="match status" value="1"/>
</dbReference>
<keyword evidence="16" id="KW-1185">Reference proteome</keyword>
<sequence>MFLLTLFVTGSAVALASVLGLLLLCSPKPRKRTENEKYYLTSSGKQREKVPSIFDTPSVTLSCIVPAFDESKRLPKMLTETIDYLEERKKADNRLSYEIVVVDDGSRDDTLKTALDFAQSHTHADIRVLALEKNRGKGGAVTQGMLVARGERCLMVDADGATRFADLAKLEKALEKIALDDDHGIAVGSRAHLVATEAVVKRSFVRNLLMRCFHKLVYTLGIRGIEDTQCGFKLFTRKTAQLVFPNMHVERWIFDIECLMIAQLQHIPIAEVQVNWHEIDGSKINLMMDSIQMARDLLLIRLNYIFGLWKVDTNKSSKSL</sequence>
<proteinExistence type="inferred from homology"/>
<evidence type="ECO:0000256" key="13">
    <source>
        <dbReference type="SAM" id="SignalP"/>
    </source>
</evidence>
<evidence type="ECO:0000256" key="11">
    <source>
        <dbReference type="ARBA" id="ARBA00023136"/>
    </source>
</evidence>
<dbReference type="STRING" id="13706.A0A1X2HMQ0"/>
<evidence type="ECO:0000256" key="8">
    <source>
        <dbReference type="ARBA" id="ARBA00022824"/>
    </source>
</evidence>